<dbReference type="Proteomes" id="UP001180020">
    <property type="component" value="Unassembled WGS sequence"/>
</dbReference>
<evidence type="ECO:0000256" key="1">
    <source>
        <dbReference type="SAM" id="MobiDB-lite"/>
    </source>
</evidence>
<dbReference type="AlphaFoldDB" id="A0AAV9CJ52"/>
<sequence length="127" mass="14241">MSAPLPLPLSLSLSQNQKREMKETNNNNGVGDFHGEAGIALTRRWSSPPTPPRPSSSPSRSACHPSWRIVSSIEQEESRTPAATPTSSRSSGFKTGPRLRPPRRPIWPSRLRLKRRFFPIFRTLLSI</sequence>
<feature type="region of interest" description="Disordered" evidence="1">
    <location>
        <begin position="1"/>
        <end position="106"/>
    </location>
</feature>
<dbReference type="EMBL" id="JAUJYO010000018">
    <property type="protein sequence ID" value="KAK1289086.1"/>
    <property type="molecule type" value="Genomic_DNA"/>
</dbReference>
<accession>A0AAV9CJ52</accession>
<reference evidence="2" key="2">
    <citation type="submission" date="2023-06" db="EMBL/GenBank/DDBJ databases">
        <authorList>
            <person name="Ma L."/>
            <person name="Liu K.-W."/>
            <person name="Li Z."/>
            <person name="Hsiao Y.-Y."/>
            <person name="Qi Y."/>
            <person name="Fu T."/>
            <person name="Tang G."/>
            <person name="Zhang D."/>
            <person name="Sun W.-H."/>
            <person name="Liu D.-K."/>
            <person name="Li Y."/>
            <person name="Chen G.-Z."/>
            <person name="Liu X.-D."/>
            <person name="Liao X.-Y."/>
            <person name="Jiang Y.-T."/>
            <person name="Yu X."/>
            <person name="Hao Y."/>
            <person name="Huang J."/>
            <person name="Zhao X.-W."/>
            <person name="Ke S."/>
            <person name="Chen Y.-Y."/>
            <person name="Wu W.-L."/>
            <person name="Hsu J.-L."/>
            <person name="Lin Y.-F."/>
            <person name="Huang M.-D."/>
            <person name="Li C.-Y."/>
            <person name="Huang L."/>
            <person name="Wang Z.-W."/>
            <person name="Zhao X."/>
            <person name="Zhong W.-Y."/>
            <person name="Peng D.-H."/>
            <person name="Ahmad S."/>
            <person name="Lan S."/>
            <person name="Zhang J.-S."/>
            <person name="Tsai W.-C."/>
            <person name="Van De Peer Y."/>
            <person name="Liu Z.-J."/>
        </authorList>
    </citation>
    <scope>NUCLEOTIDE SEQUENCE</scope>
    <source>
        <strain evidence="2">CP</strain>
        <tissue evidence="2">Leaves</tissue>
    </source>
</reference>
<comment type="caution">
    <text evidence="2">The sequence shown here is derived from an EMBL/GenBank/DDBJ whole genome shotgun (WGS) entry which is preliminary data.</text>
</comment>
<name>A0AAV9CJ52_ACOCL</name>
<keyword evidence="3" id="KW-1185">Reference proteome</keyword>
<organism evidence="2 3">
    <name type="scientific">Acorus calamus</name>
    <name type="common">Sweet flag</name>
    <dbReference type="NCBI Taxonomy" id="4465"/>
    <lineage>
        <taxon>Eukaryota</taxon>
        <taxon>Viridiplantae</taxon>
        <taxon>Streptophyta</taxon>
        <taxon>Embryophyta</taxon>
        <taxon>Tracheophyta</taxon>
        <taxon>Spermatophyta</taxon>
        <taxon>Magnoliopsida</taxon>
        <taxon>Liliopsida</taxon>
        <taxon>Acoraceae</taxon>
        <taxon>Acorus</taxon>
    </lineage>
</organism>
<reference evidence="2" key="1">
    <citation type="journal article" date="2023" name="Nat. Commun.">
        <title>Diploid and tetraploid genomes of Acorus and the evolution of monocots.</title>
        <authorList>
            <person name="Ma L."/>
            <person name="Liu K.W."/>
            <person name="Li Z."/>
            <person name="Hsiao Y.Y."/>
            <person name="Qi Y."/>
            <person name="Fu T."/>
            <person name="Tang G.D."/>
            <person name="Zhang D."/>
            <person name="Sun W.H."/>
            <person name="Liu D.K."/>
            <person name="Li Y."/>
            <person name="Chen G.Z."/>
            <person name="Liu X.D."/>
            <person name="Liao X.Y."/>
            <person name="Jiang Y.T."/>
            <person name="Yu X."/>
            <person name="Hao Y."/>
            <person name="Huang J."/>
            <person name="Zhao X.W."/>
            <person name="Ke S."/>
            <person name="Chen Y.Y."/>
            <person name="Wu W.L."/>
            <person name="Hsu J.L."/>
            <person name="Lin Y.F."/>
            <person name="Huang M.D."/>
            <person name="Li C.Y."/>
            <person name="Huang L."/>
            <person name="Wang Z.W."/>
            <person name="Zhao X."/>
            <person name="Zhong W.Y."/>
            <person name="Peng D.H."/>
            <person name="Ahmad S."/>
            <person name="Lan S."/>
            <person name="Zhang J.S."/>
            <person name="Tsai W.C."/>
            <person name="Van de Peer Y."/>
            <person name="Liu Z.J."/>
        </authorList>
    </citation>
    <scope>NUCLEOTIDE SEQUENCE</scope>
    <source>
        <strain evidence="2">CP</strain>
    </source>
</reference>
<protein>
    <submittedName>
        <fullName evidence="2">Uncharacterized protein</fullName>
    </submittedName>
</protein>
<proteinExistence type="predicted"/>
<evidence type="ECO:0000313" key="2">
    <source>
        <dbReference type="EMBL" id="KAK1289086.1"/>
    </source>
</evidence>
<gene>
    <name evidence="2" type="ORF">QJS10_CPB18g01240</name>
</gene>
<feature type="compositionally biased region" description="Low complexity" evidence="1">
    <location>
        <begin position="80"/>
        <end position="91"/>
    </location>
</feature>
<evidence type="ECO:0000313" key="3">
    <source>
        <dbReference type="Proteomes" id="UP001180020"/>
    </source>
</evidence>